<feature type="compositionally biased region" description="Low complexity" evidence="2">
    <location>
        <begin position="422"/>
        <end position="431"/>
    </location>
</feature>
<comment type="similarity">
    <text evidence="1">Belongs to the mycobacterial PPE family.</text>
</comment>
<protein>
    <recommendedName>
        <fullName evidence="7">PPE family protein PPE3</fullName>
    </recommendedName>
</protein>
<dbReference type="PANTHER" id="PTHR46766">
    <property type="entry name" value="GLUTAMINE-RICH PROTEIN 2"/>
    <property type="match status" value="1"/>
</dbReference>
<dbReference type="SUPFAM" id="SSF140459">
    <property type="entry name" value="PE/PPE dimer-like"/>
    <property type="match status" value="1"/>
</dbReference>
<feature type="compositionally biased region" description="Pro residues" evidence="2">
    <location>
        <begin position="373"/>
        <end position="382"/>
    </location>
</feature>
<evidence type="ECO:0000256" key="2">
    <source>
        <dbReference type="SAM" id="MobiDB-lite"/>
    </source>
</evidence>
<feature type="compositionally biased region" description="Basic and acidic residues" evidence="2">
    <location>
        <begin position="443"/>
        <end position="452"/>
    </location>
</feature>
<dbReference type="InterPro" id="IPR043641">
    <property type="entry name" value="PPE-PPW_C"/>
</dbReference>
<keyword evidence="6" id="KW-1185">Reference proteome</keyword>
<dbReference type="Proteomes" id="UP000467379">
    <property type="component" value="Chromosome"/>
</dbReference>
<evidence type="ECO:0000313" key="5">
    <source>
        <dbReference type="EMBL" id="BBZ14073.1"/>
    </source>
</evidence>
<evidence type="ECO:0000259" key="3">
    <source>
        <dbReference type="Pfam" id="PF00823"/>
    </source>
</evidence>
<evidence type="ECO:0000259" key="4">
    <source>
        <dbReference type="Pfam" id="PF18878"/>
    </source>
</evidence>
<feature type="region of interest" description="Disordered" evidence="2">
    <location>
        <begin position="355"/>
        <end position="390"/>
    </location>
</feature>
<dbReference type="Pfam" id="PF18878">
    <property type="entry name" value="PPE-PPW"/>
    <property type="match status" value="1"/>
</dbReference>
<reference evidence="5 6" key="1">
    <citation type="journal article" date="2019" name="Emerg. Microbes Infect.">
        <title>Comprehensive subspecies identification of 175 nontuberculous mycobacteria species based on 7547 genomic profiles.</title>
        <authorList>
            <person name="Matsumoto Y."/>
            <person name="Kinjo T."/>
            <person name="Motooka D."/>
            <person name="Nabeya D."/>
            <person name="Jung N."/>
            <person name="Uechi K."/>
            <person name="Horii T."/>
            <person name="Iida T."/>
            <person name="Fujita J."/>
            <person name="Nakamura S."/>
        </authorList>
    </citation>
    <scope>NUCLEOTIDE SEQUENCE [LARGE SCALE GENOMIC DNA]</scope>
    <source>
        <strain evidence="5 6">JCM 12687</strain>
    </source>
</reference>
<feature type="domain" description="PPE" evidence="3">
    <location>
        <begin position="5"/>
        <end position="167"/>
    </location>
</feature>
<dbReference type="EMBL" id="AP022606">
    <property type="protein sequence ID" value="BBZ14073.1"/>
    <property type="molecule type" value="Genomic_DNA"/>
</dbReference>
<name>A0ABM7KSV9_9MYCO</name>
<sequence length="519" mass="52582">MAPVWMASPPEVHSALLSSGPGPGPLLAAAGTWSSLSSEYASVAEELGALLASVHGGAWEGPTAEAYVGAHAPYLAWLSQASADSAAAAAAHESVAGAYTAALAAMPTLGGLAANHAVHTVLVATNFFGINTIPIALNEADYARMWVQAATTMSTYQAVSDTAVASTPQTTTAPQIQKSDASTQDSGNPFPDPTVDNPLDDLIANVLKNFGINWNPAQGTVNGLPYDAYTNPGQPIYWVVRALELFEDFQQFFVYLQTNPALAFQYLVALEMFDWPTHIAQIAGFLGTQPELLAAGAIFAIAPFGAIGGFAGLAGLAGLPAPPAPAPAPVVAMPIPLPAIAIAPTVAAPAAAAPATAPAPAPTATASTAGSPSPLPGSPPPAGGTGFLPPYVVGPPGIGVGSGMPTSASSSAKRKAPESDSAAAAAAAGSREQARARRRRRAKQSESGDKYMDMNVELDPDWDGPTVASEQGAGPLGFAGTVRGDAVERGLARLGGDEFGGGPRVPMVPGSWVVDEERK</sequence>
<feature type="compositionally biased region" description="Low complexity" evidence="2">
    <location>
        <begin position="355"/>
        <end position="372"/>
    </location>
</feature>
<organism evidence="5 6">
    <name type="scientific">Mycobacterium branderi</name>
    <dbReference type="NCBI Taxonomy" id="43348"/>
    <lineage>
        <taxon>Bacteria</taxon>
        <taxon>Bacillati</taxon>
        <taxon>Actinomycetota</taxon>
        <taxon>Actinomycetes</taxon>
        <taxon>Mycobacteriales</taxon>
        <taxon>Mycobacteriaceae</taxon>
        <taxon>Mycobacterium</taxon>
    </lineage>
</organism>
<gene>
    <name evidence="5" type="ORF">MBRA_42680</name>
</gene>
<dbReference type="InterPro" id="IPR000030">
    <property type="entry name" value="PPE_dom"/>
</dbReference>
<feature type="region of interest" description="Disordered" evidence="2">
    <location>
        <begin position="167"/>
        <end position="194"/>
    </location>
</feature>
<feature type="domain" description="PPE-PPW subfamily C-terminal" evidence="4">
    <location>
        <begin position="467"/>
        <end position="512"/>
    </location>
</feature>
<feature type="region of interest" description="Disordered" evidence="2">
    <location>
        <begin position="494"/>
        <end position="519"/>
    </location>
</feature>
<feature type="region of interest" description="Disordered" evidence="2">
    <location>
        <begin position="402"/>
        <end position="481"/>
    </location>
</feature>
<proteinExistence type="inferred from homology"/>
<feature type="compositionally biased region" description="Polar residues" evidence="2">
    <location>
        <begin position="167"/>
        <end position="187"/>
    </location>
</feature>
<dbReference type="InterPro" id="IPR038332">
    <property type="entry name" value="PPE_sf"/>
</dbReference>
<evidence type="ECO:0008006" key="7">
    <source>
        <dbReference type="Google" id="ProtNLM"/>
    </source>
</evidence>
<accession>A0ABM7KSV9</accession>
<dbReference type="Pfam" id="PF00823">
    <property type="entry name" value="PPE"/>
    <property type="match status" value="1"/>
</dbReference>
<evidence type="ECO:0000256" key="1">
    <source>
        <dbReference type="ARBA" id="ARBA00010652"/>
    </source>
</evidence>
<evidence type="ECO:0000313" key="6">
    <source>
        <dbReference type="Proteomes" id="UP000467379"/>
    </source>
</evidence>
<dbReference type="Gene3D" id="1.20.1260.20">
    <property type="entry name" value="PPE superfamily"/>
    <property type="match status" value="1"/>
</dbReference>
<dbReference type="PANTHER" id="PTHR46766:SF1">
    <property type="entry name" value="GLUTAMINE-RICH PROTEIN 2"/>
    <property type="match status" value="1"/>
</dbReference>